<accession>J0WLH2</accession>
<dbReference type="eggNOG" id="KOG0017">
    <property type="taxonomic scope" value="Eukaryota"/>
</dbReference>
<dbReference type="SUPFAM" id="SSF56672">
    <property type="entry name" value="DNA/RNA polymerases"/>
    <property type="match status" value="1"/>
</dbReference>
<dbReference type="OrthoDB" id="3344688at2759"/>
<evidence type="ECO:0008006" key="3">
    <source>
        <dbReference type="Google" id="ProtNLM"/>
    </source>
</evidence>
<gene>
    <name evidence="1" type="ORF">AURDEDRAFT_77562</name>
</gene>
<dbReference type="EMBL" id="JH688795">
    <property type="protein sequence ID" value="EJD32620.1"/>
    <property type="molecule type" value="Genomic_DNA"/>
</dbReference>
<dbReference type="InterPro" id="IPR043502">
    <property type="entry name" value="DNA/RNA_pol_sf"/>
</dbReference>
<organism evidence="1 2">
    <name type="scientific">Auricularia subglabra (strain TFB-10046 / SS5)</name>
    <name type="common">White-rot fungus</name>
    <name type="synonym">Auricularia delicata (strain TFB10046)</name>
    <dbReference type="NCBI Taxonomy" id="717982"/>
    <lineage>
        <taxon>Eukaryota</taxon>
        <taxon>Fungi</taxon>
        <taxon>Dikarya</taxon>
        <taxon>Basidiomycota</taxon>
        <taxon>Agaricomycotina</taxon>
        <taxon>Agaricomycetes</taxon>
        <taxon>Auriculariales</taxon>
        <taxon>Auriculariaceae</taxon>
        <taxon>Auricularia</taxon>
    </lineage>
</organism>
<dbReference type="CDD" id="cd09272">
    <property type="entry name" value="RNase_HI_RT_Ty1"/>
    <property type="match status" value="1"/>
</dbReference>
<dbReference type="InParanoid" id="J0WLH2"/>
<dbReference type="PANTHER" id="PTHR11439">
    <property type="entry name" value="GAG-POL-RELATED RETROTRANSPOSON"/>
    <property type="match status" value="1"/>
</dbReference>
<sequence>MYRNTRIGDNLDILLQLEKALDDAFPMKILGDATHYLGTTITRDRAARTISISQPSYIEDLIQLCHLADAKPVPTAMNPGVRLGRHQCPSTDEEKRDMESVPFREALGLLLWIANGTRSDLQFLANLLSQFAHNPGRAHWEALKYGVRYLVGTRNRVLVFGGTNDGLRGYCDASFGTEALDWRSMSGYAFTLFGGAISWRAKKQSVVALSTAEAEYIALSQATREVIWIRSFMGELFGQLNLPTPIHVDNKSAIDMAKSNKFHDRTKHIALPYHHVRSAVADRNYFFALPLIDTHSNIADIFTKALEKVKVARFSQQLGLSA</sequence>
<protein>
    <recommendedName>
        <fullName evidence="3">Reverse transcriptase Ty1/copia-type domain-containing protein</fullName>
    </recommendedName>
</protein>
<name>J0WLH2_AURST</name>
<keyword evidence="2" id="KW-1185">Reference proteome</keyword>
<dbReference type="Proteomes" id="UP000006514">
    <property type="component" value="Unassembled WGS sequence"/>
</dbReference>
<dbReference type="PANTHER" id="PTHR11439:SF483">
    <property type="entry name" value="PEPTIDE SYNTHASE GLIP-LIKE, PUTATIVE (AFU_ORTHOLOGUE AFUA_3G12920)-RELATED"/>
    <property type="match status" value="1"/>
</dbReference>
<dbReference type="KEGG" id="adl:AURDEDRAFT_77562"/>
<dbReference type="AlphaFoldDB" id="J0WLH2"/>
<proteinExistence type="predicted"/>
<evidence type="ECO:0000313" key="2">
    <source>
        <dbReference type="Proteomes" id="UP000006514"/>
    </source>
</evidence>
<dbReference type="OMA" id="ITHCAST"/>
<reference evidence="2" key="1">
    <citation type="journal article" date="2012" name="Science">
        <title>The Paleozoic origin of enzymatic lignin decomposition reconstructed from 31 fungal genomes.</title>
        <authorList>
            <person name="Floudas D."/>
            <person name="Binder M."/>
            <person name="Riley R."/>
            <person name="Barry K."/>
            <person name="Blanchette R.A."/>
            <person name="Henrissat B."/>
            <person name="Martinez A.T."/>
            <person name="Otillar R."/>
            <person name="Spatafora J.W."/>
            <person name="Yadav J.S."/>
            <person name="Aerts A."/>
            <person name="Benoit I."/>
            <person name="Boyd A."/>
            <person name="Carlson A."/>
            <person name="Copeland A."/>
            <person name="Coutinho P.M."/>
            <person name="de Vries R.P."/>
            <person name="Ferreira P."/>
            <person name="Findley K."/>
            <person name="Foster B."/>
            <person name="Gaskell J."/>
            <person name="Glotzer D."/>
            <person name="Gorecki P."/>
            <person name="Heitman J."/>
            <person name="Hesse C."/>
            <person name="Hori C."/>
            <person name="Igarashi K."/>
            <person name="Jurgens J.A."/>
            <person name="Kallen N."/>
            <person name="Kersten P."/>
            <person name="Kohler A."/>
            <person name="Kuees U."/>
            <person name="Kumar T.K.A."/>
            <person name="Kuo A."/>
            <person name="LaButti K."/>
            <person name="Larrondo L.F."/>
            <person name="Lindquist E."/>
            <person name="Ling A."/>
            <person name="Lombard V."/>
            <person name="Lucas S."/>
            <person name="Lundell T."/>
            <person name="Martin R."/>
            <person name="McLaughlin D.J."/>
            <person name="Morgenstern I."/>
            <person name="Morin E."/>
            <person name="Murat C."/>
            <person name="Nagy L.G."/>
            <person name="Nolan M."/>
            <person name="Ohm R.A."/>
            <person name="Patyshakuliyeva A."/>
            <person name="Rokas A."/>
            <person name="Ruiz-Duenas F.J."/>
            <person name="Sabat G."/>
            <person name="Salamov A."/>
            <person name="Samejima M."/>
            <person name="Schmutz J."/>
            <person name="Slot J.C."/>
            <person name="St John F."/>
            <person name="Stenlid J."/>
            <person name="Sun H."/>
            <person name="Sun S."/>
            <person name="Syed K."/>
            <person name="Tsang A."/>
            <person name="Wiebenga A."/>
            <person name="Young D."/>
            <person name="Pisabarro A."/>
            <person name="Eastwood D.C."/>
            <person name="Martin F."/>
            <person name="Cullen D."/>
            <person name="Grigoriev I.V."/>
            <person name="Hibbett D.S."/>
        </authorList>
    </citation>
    <scope>NUCLEOTIDE SEQUENCE [LARGE SCALE GENOMIC DNA]</scope>
    <source>
        <strain evidence="2">TFB10046</strain>
    </source>
</reference>
<evidence type="ECO:0000313" key="1">
    <source>
        <dbReference type="EMBL" id="EJD32620.1"/>
    </source>
</evidence>